<evidence type="ECO:0000256" key="14">
    <source>
        <dbReference type="PIRSR" id="PIRSR604329-50"/>
    </source>
</evidence>
<dbReference type="PANTHER" id="PTHR34128">
    <property type="entry name" value="CYTOCHROME C-TYPE BIOGENESIS PROTEIN CCME HOMOLOG, MITOCHONDRIAL"/>
    <property type="match status" value="1"/>
</dbReference>
<keyword evidence="10 13" id="KW-0408">Iron</keyword>
<keyword evidence="2 13" id="KW-1003">Cell membrane</keyword>
<dbReference type="NCBIfam" id="NF009729">
    <property type="entry name" value="PRK13254.1-3"/>
    <property type="match status" value="1"/>
</dbReference>
<evidence type="ECO:0000256" key="12">
    <source>
        <dbReference type="ARBA" id="ARBA00056663"/>
    </source>
</evidence>
<proteinExistence type="inferred from homology"/>
<feature type="topological domain" description="Extracellular" evidence="13">
    <location>
        <begin position="30"/>
        <end position="146"/>
    </location>
</feature>
<name>A0A5Q2Q7P2_9GAMM</name>
<keyword evidence="9 13" id="KW-1133">Transmembrane helix</keyword>
<dbReference type="RefSeq" id="WP_153713542.1">
    <property type="nucleotide sequence ID" value="NZ_CP045871.1"/>
</dbReference>
<comment type="function">
    <text evidence="12 13">Heme chaperone required for the biogenesis of c-type cytochromes. Transiently binds heme delivered by CcmC and transfers the heme to apo-cytochromes in a process facilitated by CcmF and CcmH.</text>
</comment>
<evidence type="ECO:0000256" key="11">
    <source>
        <dbReference type="ARBA" id="ARBA00023136"/>
    </source>
</evidence>
<dbReference type="Pfam" id="PF03100">
    <property type="entry name" value="CcmE"/>
    <property type="match status" value="1"/>
</dbReference>
<evidence type="ECO:0000256" key="3">
    <source>
        <dbReference type="ARBA" id="ARBA00022519"/>
    </source>
</evidence>
<evidence type="ECO:0000256" key="1">
    <source>
        <dbReference type="ARBA" id="ARBA00004533"/>
    </source>
</evidence>
<keyword evidence="5 13" id="KW-0812">Transmembrane</keyword>
<evidence type="ECO:0000313" key="17">
    <source>
        <dbReference type="Proteomes" id="UP000388235"/>
    </source>
</evidence>
<evidence type="ECO:0000256" key="7">
    <source>
        <dbReference type="ARBA" id="ARBA00022748"/>
    </source>
</evidence>
<dbReference type="GO" id="GO:0046872">
    <property type="term" value="F:metal ion binding"/>
    <property type="evidence" value="ECO:0007669"/>
    <property type="project" value="UniProtKB-KW"/>
</dbReference>
<feature type="transmembrane region" description="Helical" evidence="15">
    <location>
        <begin position="12"/>
        <end position="30"/>
    </location>
</feature>
<dbReference type="EMBL" id="CP045871">
    <property type="protein sequence ID" value="QGG80038.1"/>
    <property type="molecule type" value="Genomic_DNA"/>
</dbReference>
<dbReference type="OrthoDB" id="9793584at2"/>
<dbReference type="InterPro" id="IPR012340">
    <property type="entry name" value="NA-bd_OB-fold"/>
</dbReference>
<organism evidence="16 17">
    <name type="scientific">Litorivicinus lipolyticus</name>
    <dbReference type="NCBI Taxonomy" id="418701"/>
    <lineage>
        <taxon>Bacteria</taxon>
        <taxon>Pseudomonadati</taxon>
        <taxon>Pseudomonadota</taxon>
        <taxon>Gammaproteobacteria</taxon>
        <taxon>Oceanospirillales</taxon>
        <taxon>Litorivicinaceae</taxon>
        <taxon>Litorivicinus</taxon>
    </lineage>
</organism>
<feature type="topological domain" description="Cytoplasmic" evidence="13">
    <location>
        <begin position="1"/>
        <end position="8"/>
    </location>
</feature>
<accession>A0A5Q2Q7P2</accession>
<dbReference type="InterPro" id="IPR004329">
    <property type="entry name" value="CcmE"/>
</dbReference>
<keyword evidence="8 13" id="KW-0735">Signal-anchor</keyword>
<dbReference type="Gene3D" id="2.40.50.140">
    <property type="entry name" value="Nucleic acid-binding proteins"/>
    <property type="match status" value="1"/>
</dbReference>
<evidence type="ECO:0000256" key="6">
    <source>
        <dbReference type="ARBA" id="ARBA00022723"/>
    </source>
</evidence>
<dbReference type="FunFam" id="2.40.50.140:FF:000104">
    <property type="entry name" value="Cytochrome c-type biogenesis protein CcmE"/>
    <property type="match status" value="1"/>
</dbReference>
<keyword evidence="7 13" id="KW-0201">Cytochrome c-type biogenesis</keyword>
<dbReference type="InterPro" id="IPR036127">
    <property type="entry name" value="CcmE-like_sf"/>
</dbReference>
<evidence type="ECO:0000256" key="8">
    <source>
        <dbReference type="ARBA" id="ARBA00022968"/>
    </source>
</evidence>
<gene>
    <name evidence="13 16" type="primary">ccmE</name>
    <name evidence="13" type="synonym">cycJ</name>
    <name evidence="16" type="ORF">GH975_05375</name>
</gene>
<dbReference type="GO" id="GO:0005886">
    <property type="term" value="C:plasma membrane"/>
    <property type="evidence" value="ECO:0007669"/>
    <property type="project" value="UniProtKB-SubCell"/>
</dbReference>
<dbReference type="GO" id="GO:0017003">
    <property type="term" value="P:protein-heme linkage"/>
    <property type="evidence" value="ECO:0007669"/>
    <property type="project" value="UniProtKB-UniRule"/>
</dbReference>
<evidence type="ECO:0000256" key="13">
    <source>
        <dbReference type="HAMAP-Rule" id="MF_01959"/>
    </source>
</evidence>
<keyword evidence="3" id="KW-0997">Cell inner membrane</keyword>
<evidence type="ECO:0000256" key="4">
    <source>
        <dbReference type="ARBA" id="ARBA00022617"/>
    </source>
</evidence>
<feature type="binding site" description="axial binding residue" evidence="13 14">
    <location>
        <position position="128"/>
    </location>
    <ligand>
        <name>heme</name>
        <dbReference type="ChEBI" id="CHEBI:30413"/>
    </ligand>
    <ligandPart>
        <name>Fe</name>
        <dbReference type="ChEBI" id="CHEBI:18248"/>
    </ligandPart>
</feature>
<evidence type="ECO:0000313" key="16">
    <source>
        <dbReference type="EMBL" id="QGG80038.1"/>
    </source>
</evidence>
<keyword evidence="17" id="KW-1185">Reference proteome</keyword>
<dbReference type="GO" id="GO:0017004">
    <property type="term" value="P:cytochrome complex assembly"/>
    <property type="evidence" value="ECO:0007669"/>
    <property type="project" value="UniProtKB-KW"/>
</dbReference>
<comment type="subcellular location">
    <subcellularLocation>
        <location evidence="1">Cell inner membrane</location>
    </subcellularLocation>
    <subcellularLocation>
        <location evidence="13">Cell membrane</location>
        <topology evidence="13">Single-pass type II membrane protein</topology>
    </subcellularLocation>
</comment>
<protein>
    <recommendedName>
        <fullName evidence="13">Cytochrome c-type biogenesis protein CcmE</fullName>
    </recommendedName>
    <alternativeName>
        <fullName evidence="13">Cytochrome c maturation protein E</fullName>
    </alternativeName>
    <alternativeName>
        <fullName evidence="13">Heme chaperone CcmE</fullName>
    </alternativeName>
</protein>
<dbReference type="SUPFAM" id="SSF82093">
    <property type="entry name" value="Heme chaperone CcmE"/>
    <property type="match status" value="1"/>
</dbReference>
<keyword evidence="4 13" id="KW-0349">Heme</keyword>
<evidence type="ECO:0000256" key="5">
    <source>
        <dbReference type="ARBA" id="ARBA00022692"/>
    </source>
</evidence>
<dbReference type="NCBIfam" id="NF009727">
    <property type="entry name" value="PRK13254.1-1"/>
    <property type="match status" value="1"/>
</dbReference>
<reference evidence="16 17" key="1">
    <citation type="submission" date="2019-11" db="EMBL/GenBank/DDBJ databases">
        <authorList>
            <person name="Khan S.A."/>
            <person name="Jeon C.O."/>
            <person name="Chun B.H."/>
        </authorList>
    </citation>
    <scope>NUCLEOTIDE SEQUENCE [LARGE SCALE GENOMIC DNA]</scope>
    <source>
        <strain evidence="16 17">IMCC 1097</strain>
    </source>
</reference>
<dbReference type="AlphaFoldDB" id="A0A5Q2Q7P2"/>
<evidence type="ECO:0000256" key="2">
    <source>
        <dbReference type="ARBA" id="ARBA00022475"/>
    </source>
</evidence>
<evidence type="ECO:0000256" key="10">
    <source>
        <dbReference type="ARBA" id="ARBA00023004"/>
    </source>
</evidence>
<dbReference type="PANTHER" id="PTHR34128:SF2">
    <property type="entry name" value="CYTOCHROME C-TYPE BIOGENESIS PROTEIN CCME HOMOLOG, MITOCHONDRIAL"/>
    <property type="match status" value="1"/>
</dbReference>
<feature type="binding site" description="covalent" evidence="13 14">
    <location>
        <position position="124"/>
    </location>
    <ligand>
        <name>heme</name>
        <dbReference type="ChEBI" id="CHEBI:30413"/>
    </ligand>
</feature>
<dbReference type="HAMAP" id="MF_01959">
    <property type="entry name" value="CcmE"/>
    <property type="match status" value="1"/>
</dbReference>
<keyword evidence="6 13" id="KW-0479">Metal-binding</keyword>
<keyword evidence="11 13" id="KW-0472">Membrane</keyword>
<dbReference type="NCBIfam" id="NF009731">
    <property type="entry name" value="PRK13254.1-5"/>
    <property type="match status" value="1"/>
</dbReference>
<dbReference type="KEGG" id="llp:GH975_05375"/>
<dbReference type="GO" id="GO:0020037">
    <property type="term" value="F:heme binding"/>
    <property type="evidence" value="ECO:0007669"/>
    <property type="project" value="InterPro"/>
</dbReference>
<evidence type="ECO:0000256" key="15">
    <source>
        <dbReference type="SAM" id="Phobius"/>
    </source>
</evidence>
<comment type="similarity">
    <text evidence="13">Belongs to the CcmE/CycJ family.</text>
</comment>
<dbReference type="Proteomes" id="UP000388235">
    <property type="component" value="Chromosome"/>
</dbReference>
<evidence type="ECO:0000256" key="9">
    <source>
        <dbReference type="ARBA" id="ARBA00022989"/>
    </source>
</evidence>
<sequence>MKPQRKRKLAQIGLVVIGLGTAVGLGLYALSTNINLFYPPAKVVAGDAPIGTTIRVGGMVVEDSVVRAGDSLKVSFAVTDYAERVTIRYEGILPDLFREGQGIVAEGQLNGARELVATQVLAKHDEQYMPPEIAESLQNQEANKVY</sequence>